<dbReference type="AlphaFoldDB" id="A0A0A2T9K1"/>
<comment type="similarity">
    <text evidence="2 8">Belongs to the 4-toluene sulfonate uptake permease (TSUP) (TC 2.A.102) family.</text>
</comment>
<dbReference type="InterPro" id="IPR002781">
    <property type="entry name" value="TM_pro_TauE-like"/>
</dbReference>
<gene>
    <name evidence="9" type="ORF">N782_08375</name>
</gene>
<dbReference type="GO" id="GO:0005886">
    <property type="term" value="C:plasma membrane"/>
    <property type="evidence" value="ECO:0007669"/>
    <property type="project" value="UniProtKB-SubCell"/>
</dbReference>
<reference evidence="9 10" key="1">
    <citation type="journal article" date="2015" name="Stand. Genomic Sci.">
        <title>High quality draft genome sequence of the moderately halophilic bacterium Pontibacillus yanchengensis Y32(T) and comparison among Pontibacillus genomes.</title>
        <authorList>
            <person name="Huang J."/>
            <person name="Qiao Z.X."/>
            <person name="Tang J.W."/>
            <person name="Wang G."/>
        </authorList>
    </citation>
    <scope>NUCLEOTIDE SEQUENCE [LARGE SCALE GENOMIC DNA]</scope>
    <source>
        <strain evidence="9 10">Y32</strain>
    </source>
</reference>
<keyword evidence="5 8" id="KW-0812">Transmembrane</keyword>
<dbReference type="RefSeq" id="WP_036820662.1">
    <property type="nucleotide sequence ID" value="NZ_AVBF01000035.1"/>
</dbReference>
<evidence type="ECO:0000256" key="3">
    <source>
        <dbReference type="ARBA" id="ARBA00022448"/>
    </source>
</evidence>
<accession>A0A0A2T9K1</accession>
<feature type="transmembrane region" description="Helical" evidence="8">
    <location>
        <begin position="68"/>
        <end position="87"/>
    </location>
</feature>
<dbReference type="STRING" id="1385514.N782_08375"/>
<feature type="transmembrane region" description="Helical" evidence="8">
    <location>
        <begin position="99"/>
        <end position="117"/>
    </location>
</feature>
<proteinExistence type="inferred from homology"/>
<keyword evidence="4 8" id="KW-1003">Cell membrane</keyword>
<dbReference type="InterPro" id="IPR052017">
    <property type="entry name" value="TSUP"/>
</dbReference>
<feature type="transmembrane region" description="Helical" evidence="8">
    <location>
        <begin position="202"/>
        <end position="218"/>
    </location>
</feature>
<comment type="subcellular location">
    <subcellularLocation>
        <location evidence="1 8">Cell membrane</location>
        <topology evidence="1 8">Multi-pass membrane protein</topology>
    </subcellularLocation>
</comment>
<feature type="transmembrane region" description="Helical" evidence="8">
    <location>
        <begin position="178"/>
        <end position="196"/>
    </location>
</feature>
<keyword evidence="7 8" id="KW-0472">Membrane</keyword>
<keyword evidence="10" id="KW-1185">Reference proteome</keyword>
<evidence type="ECO:0000256" key="5">
    <source>
        <dbReference type="ARBA" id="ARBA00022692"/>
    </source>
</evidence>
<dbReference type="EMBL" id="AVBF01000035">
    <property type="protein sequence ID" value="KGP72224.1"/>
    <property type="molecule type" value="Genomic_DNA"/>
</dbReference>
<keyword evidence="6 8" id="KW-1133">Transmembrane helix</keyword>
<dbReference type="eggNOG" id="COG0730">
    <property type="taxonomic scope" value="Bacteria"/>
</dbReference>
<evidence type="ECO:0000256" key="4">
    <source>
        <dbReference type="ARBA" id="ARBA00022475"/>
    </source>
</evidence>
<evidence type="ECO:0000256" key="2">
    <source>
        <dbReference type="ARBA" id="ARBA00009142"/>
    </source>
</evidence>
<dbReference type="Proteomes" id="UP000030147">
    <property type="component" value="Unassembled WGS sequence"/>
</dbReference>
<feature type="transmembrane region" description="Helical" evidence="8">
    <location>
        <begin position="137"/>
        <end position="166"/>
    </location>
</feature>
<feature type="transmembrane region" description="Helical" evidence="8">
    <location>
        <begin position="230"/>
        <end position="248"/>
    </location>
</feature>
<evidence type="ECO:0000256" key="8">
    <source>
        <dbReference type="RuleBase" id="RU363041"/>
    </source>
</evidence>
<keyword evidence="3" id="KW-0813">Transport</keyword>
<evidence type="ECO:0000313" key="9">
    <source>
        <dbReference type="EMBL" id="KGP72224.1"/>
    </source>
</evidence>
<evidence type="ECO:0000313" key="10">
    <source>
        <dbReference type="Proteomes" id="UP000030147"/>
    </source>
</evidence>
<dbReference type="PANTHER" id="PTHR30269:SF0">
    <property type="entry name" value="MEMBRANE TRANSPORTER PROTEIN YFCA-RELATED"/>
    <property type="match status" value="1"/>
</dbReference>
<protein>
    <recommendedName>
        <fullName evidence="8">Probable membrane transporter protein</fullName>
    </recommendedName>
</protein>
<dbReference type="Pfam" id="PF01925">
    <property type="entry name" value="TauE"/>
    <property type="match status" value="1"/>
</dbReference>
<comment type="caution">
    <text evidence="9">The sequence shown here is derived from an EMBL/GenBank/DDBJ whole genome shotgun (WGS) entry which is preliminary data.</text>
</comment>
<evidence type="ECO:0000256" key="1">
    <source>
        <dbReference type="ARBA" id="ARBA00004651"/>
    </source>
</evidence>
<evidence type="ECO:0000256" key="7">
    <source>
        <dbReference type="ARBA" id="ARBA00023136"/>
    </source>
</evidence>
<evidence type="ECO:0000256" key="6">
    <source>
        <dbReference type="ARBA" id="ARBA00022989"/>
    </source>
</evidence>
<sequence>MTFTMMLIVLVVGICAGFINVLAGGGSLLTLPMLIFLNLPSAMANGTNRIAILAQNITAIASFRNSGIFHWKLAVFLSFPAVLGSIAGSKMAIELSDDLFNRILSIVMIFVLITIVIKPQRWFTKATSNMTTKKRILLFIVFLLVGFYGGFIQAGVGLVIVMMLTLTTGMNLVHINSLKVFIVAIYTLSSIIVFLLNDQIHWGYGLVLALGNSIGAIIGSKSAVKKGEGFVRLVMVIAVVFMSVRLWFT</sequence>
<name>A0A0A2T9K1_9BACI</name>
<dbReference type="PANTHER" id="PTHR30269">
    <property type="entry name" value="TRANSMEMBRANE PROTEIN YFCA"/>
    <property type="match status" value="1"/>
</dbReference>
<dbReference type="OrthoDB" id="554695at2"/>
<organism evidence="9 10">
    <name type="scientific">Pontibacillus yanchengensis Y32</name>
    <dbReference type="NCBI Taxonomy" id="1385514"/>
    <lineage>
        <taxon>Bacteria</taxon>
        <taxon>Bacillati</taxon>
        <taxon>Bacillota</taxon>
        <taxon>Bacilli</taxon>
        <taxon>Bacillales</taxon>
        <taxon>Bacillaceae</taxon>
        <taxon>Pontibacillus</taxon>
    </lineage>
</organism>